<evidence type="ECO:0000313" key="3">
    <source>
        <dbReference type="EMBL" id="OTA38635.1"/>
    </source>
</evidence>
<dbReference type="GO" id="GO:0000147">
    <property type="term" value="P:actin cortical patch assembly"/>
    <property type="evidence" value="ECO:0007669"/>
    <property type="project" value="TreeGrafter"/>
</dbReference>
<dbReference type="InParanoid" id="A0A1Z5TRJ8"/>
<feature type="compositionally biased region" description="Basic and acidic residues" evidence="1">
    <location>
        <begin position="454"/>
        <end position="464"/>
    </location>
</feature>
<dbReference type="InterPro" id="IPR030125">
    <property type="entry name" value="SPIN90/Ldb17"/>
</dbReference>
<dbReference type="STRING" id="1157616.A0A1Z5TRJ8"/>
<dbReference type="GO" id="GO:0071933">
    <property type="term" value="F:Arp2/3 complex binding"/>
    <property type="evidence" value="ECO:0007669"/>
    <property type="project" value="TreeGrafter"/>
</dbReference>
<dbReference type="PANTHER" id="PTHR13357">
    <property type="entry name" value="SH3 ADAPTER PROTEIN SPIN90 NCK INTERACTING PROTEIN WITH SH3 DOMAIN"/>
    <property type="match status" value="1"/>
</dbReference>
<feature type="region of interest" description="Disordered" evidence="1">
    <location>
        <begin position="410"/>
        <end position="471"/>
    </location>
</feature>
<feature type="domain" description="SPIN90/Ldb17 leucine-rich" evidence="2">
    <location>
        <begin position="184"/>
        <end position="322"/>
    </location>
</feature>
<evidence type="ECO:0000256" key="1">
    <source>
        <dbReference type="SAM" id="MobiDB-lite"/>
    </source>
</evidence>
<protein>
    <recommendedName>
        <fullName evidence="2">SPIN90/Ldb17 leucine-rich domain-containing protein</fullName>
    </recommendedName>
</protein>
<keyword evidence="4" id="KW-1185">Reference proteome</keyword>
<reference evidence="3 4" key="1">
    <citation type="submission" date="2017-01" db="EMBL/GenBank/DDBJ databases">
        <title>The recent genome duplication of the halophilic yeast Hortaea werneckii: insights from long-read sequencing.</title>
        <authorList>
            <person name="Sinha S."/>
            <person name="Flibotte S."/>
            <person name="Neira M."/>
            <person name="Lenassi M."/>
            <person name="Gostincar C."/>
            <person name="Stajich J.E."/>
            <person name="Nislow C.E."/>
        </authorList>
    </citation>
    <scope>NUCLEOTIDE SEQUENCE [LARGE SCALE GENOMIC DNA]</scope>
    <source>
        <strain evidence="3 4">EXF-2000</strain>
    </source>
</reference>
<dbReference type="AlphaFoldDB" id="A0A1Z5TRJ8"/>
<dbReference type="EMBL" id="MUNK01000009">
    <property type="protein sequence ID" value="OTA38635.1"/>
    <property type="molecule type" value="Genomic_DNA"/>
</dbReference>
<comment type="caution">
    <text evidence="3">The sequence shown here is derived from an EMBL/GenBank/DDBJ whole genome shotgun (WGS) entry which is preliminary data.</text>
</comment>
<dbReference type="SUPFAM" id="SSF48371">
    <property type="entry name" value="ARM repeat"/>
    <property type="match status" value="1"/>
</dbReference>
<evidence type="ECO:0000313" key="4">
    <source>
        <dbReference type="Proteomes" id="UP000194280"/>
    </source>
</evidence>
<dbReference type="InterPro" id="IPR016024">
    <property type="entry name" value="ARM-type_fold"/>
</dbReference>
<name>A0A1Z5TRJ8_HORWE</name>
<dbReference type="InterPro" id="IPR018556">
    <property type="entry name" value="SPIN90/Ldb17_LRD"/>
</dbReference>
<dbReference type="Proteomes" id="UP000194280">
    <property type="component" value="Unassembled WGS sequence"/>
</dbReference>
<evidence type="ECO:0000259" key="2">
    <source>
        <dbReference type="Pfam" id="PF09431"/>
    </source>
</evidence>
<dbReference type="Pfam" id="PF09431">
    <property type="entry name" value="SPIN90_LRD"/>
    <property type="match status" value="1"/>
</dbReference>
<dbReference type="GO" id="GO:0030479">
    <property type="term" value="C:actin cortical patch"/>
    <property type="evidence" value="ECO:0007669"/>
    <property type="project" value="TreeGrafter"/>
</dbReference>
<dbReference type="FunCoup" id="A0A1Z5TRJ8">
    <property type="interactions" value="11"/>
</dbReference>
<dbReference type="GO" id="GO:0051666">
    <property type="term" value="P:actin cortical patch localization"/>
    <property type="evidence" value="ECO:0007669"/>
    <property type="project" value="TreeGrafter"/>
</dbReference>
<accession>A0A1Z5TRJ8</accession>
<gene>
    <name evidence="3" type="ORF">BTJ68_01322</name>
</gene>
<dbReference type="GO" id="GO:0006897">
    <property type="term" value="P:endocytosis"/>
    <property type="evidence" value="ECO:0007669"/>
    <property type="project" value="TreeGrafter"/>
</dbReference>
<dbReference type="OrthoDB" id="445362at2759"/>
<dbReference type="VEuPathDB" id="FungiDB:BTJ68_01322"/>
<proteinExistence type="predicted"/>
<sequence length="471" mass="53629">MEAEVSQSLDHEQQFWAGVDSVVTGPSETYELIDDVLRSYLEFTAEHKKDFLLSGYDVARCCYKLLDAPLFQVNQEYVRRQFLYCLLQEDEADTLHLVAAVLLYDGRTNDTAFEMMQSEGAFPRLVELVRDRRDDDIGLYRLLLELLFEMSRIQKLGREDLVTVDDNFILYLLQLIEQLSDDADDPYHYPVIRVLLALNEQYMCLASAPILSTFGPSYRTFGENLILLLNREAALAPQLLILKLLYLLFTTPSTYEYFYTNDLHVLVDVIIRNLLDLDPGVSRVDDDRDGHRALRHTYLRVLCPLLKNTQLAREGNNYKREEVRRLLFLLVNRSTAHFAPVDETVIRLVIRCKQIAWLRDEGDEQDQEMDRKLAQVAPKDTDVANKLLGMSIGEGGESSLSVVEVAAKVTKEKPSVPAPRRRKKKNAQTADQNGSQNGGLKPPPVDMSASVSSEEAREGDRSPFADDNEAT</sequence>
<organism evidence="3 4">
    <name type="scientific">Hortaea werneckii EXF-2000</name>
    <dbReference type="NCBI Taxonomy" id="1157616"/>
    <lineage>
        <taxon>Eukaryota</taxon>
        <taxon>Fungi</taxon>
        <taxon>Dikarya</taxon>
        <taxon>Ascomycota</taxon>
        <taxon>Pezizomycotina</taxon>
        <taxon>Dothideomycetes</taxon>
        <taxon>Dothideomycetidae</taxon>
        <taxon>Mycosphaerellales</taxon>
        <taxon>Teratosphaeriaceae</taxon>
        <taxon>Hortaea</taxon>
    </lineage>
</organism>
<dbReference type="PANTHER" id="PTHR13357:SF1">
    <property type="entry name" value="NCK-INTERACTING PROTEIN WITH SH3 DOMAIN"/>
    <property type="match status" value="1"/>
</dbReference>